<organism evidence="1">
    <name type="scientific">Rhipicephalus pulchellus</name>
    <name type="common">Yellow backed tick</name>
    <name type="synonym">Dermacentor pulchellus</name>
    <dbReference type="NCBI Taxonomy" id="72859"/>
    <lineage>
        <taxon>Eukaryota</taxon>
        <taxon>Metazoa</taxon>
        <taxon>Ecdysozoa</taxon>
        <taxon>Arthropoda</taxon>
        <taxon>Chelicerata</taxon>
        <taxon>Arachnida</taxon>
        <taxon>Acari</taxon>
        <taxon>Parasitiformes</taxon>
        <taxon>Ixodida</taxon>
        <taxon>Ixodoidea</taxon>
        <taxon>Ixodidae</taxon>
        <taxon>Rhipicephalinae</taxon>
        <taxon>Rhipicephalus</taxon>
        <taxon>Rhipicephalus</taxon>
    </lineage>
</organism>
<reference evidence="1" key="1">
    <citation type="submission" date="2012-11" db="EMBL/GenBank/DDBJ databases">
        <authorList>
            <person name="Lucero-Rivera Y.E."/>
            <person name="Tovar-Ramirez D."/>
        </authorList>
    </citation>
    <scope>NUCLEOTIDE SEQUENCE</scope>
    <source>
        <tissue evidence="1">Salivary gland</tissue>
    </source>
</reference>
<dbReference type="EMBL" id="GACK01008858">
    <property type="protein sequence ID" value="JAA56176.1"/>
    <property type="molecule type" value="mRNA"/>
</dbReference>
<proteinExistence type="evidence at transcript level"/>
<protein>
    <submittedName>
        <fullName evidence="1">Uncharacterized protein</fullName>
    </submittedName>
</protein>
<name>L7LVT4_RHIPC</name>
<dbReference type="AlphaFoldDB" id="L7LVT4"/>
<accession>L7LVT4</accession>
<evidence type="ECO:0000313" key="1">
    <source>
        <dbReference type="EMBL" id="JAA56176.1"/>
    </source>
</evidence>
<sequence>MSLRGENARKILFLAASAFVVFEMTSAWPHYYSFHCGANQHKTRSANKGDLVEQCCGLDRMNANTRKPSGCRTRCGMACVCNRGYFRKKPHGSCTACVRPDMCN</sequence>
<reference evidence="1" key="2">
    <citation type="journal article" date="2015" name="J. Proteomics">
        <title>Sexual differences in the sialomes of the zebra tick, Rhipicephalus pulchellus.</title>
        <authorList>
            <person name="Tan A.W."/>
            <person name="Francischetti I.M."/>
            <person name="Slovak M."/>
            <person name="Kini R.M."/>
            <person name="Ribeiro J.M."/>
        </authorList>
    </citation>
    <scope>NUCLEOTIDE SEQUENCE</scope>
    <source>
        <tissue evidence="1">Salivary gland</tissue>
    </source>
</reference>